<gene>
    <name evidence="12" type="ORF">METZ01_LOCUS115485</name>
</gene>
<dbReference type="InterPro" id="IPR000531">
    <property type="entry name" value="Beta-barrel_TonB"/>
</dbReference>
<keyword evidence="2" id="KW-0813">Transport</keyword>
<proteinExistence type="predicted"/>
<evidence type="ECO:0000259" key="10">
    <source>
        <dbReference type="Pfam" id="PF00593"/>
    </source>
</evidence>
<dbReference type="EMBL" id="UINC01014734">
    <property type="protein sequence ID" value="SVA62631.1"/>
    <property type="molecule type" value="Genomic_DNA"/>
</dbReference>
<dbReference type="PROSITE" id="PS52016">
    <property type="entry name" value="TONB_DEPENDENT_REC_3"/>
    <property type="match status" value="1"/>
</dbReference>
<keyword evidence="8" id="KW-0472">Membrane</keyword>
<evidence type="ECO:0000256" key="2">
    <source>
        <dbReference type="ARBA" id="ARBA00022448"/>
    </source>
</evidence>
<keyword evidence="3" id="KW-0410">Iron transport</keyword>
<evidence type="ECO:0000256" key="7">
    <source>
        <dbReference type="ARBA" id="ARBA00023077"/>
    </source>
</evidence>
<evidence type="ECO:0000259" key="11">
    <source>
        <dbReference type="Pfam" id="PF07715"/>
    </source>
</evidence>
<keyword evidence="6" id="KW-0406">Ion transport</keyword>
<dbReference type="InterPro" id="IPR012910">
    <property type="entry name" value="Plug_dom"/>
</dbReference>
<protein>
    <recommendedName>
        <fullName evidence="13">TonB-dependent receptor plug domain-containing protein</fullName>
    </recommendedName>
</protein>
<evidence type="ECO:0000256" key="4">
    <source>
        <dbReference type="ARBA" id="ARBA00022692"/>
    </source>
</evidence>
<feature type="domain" description="TonB-dependent receptor plug" evidence="11">
    <location>
        <begin position="46"/>
        <end position="153"/>
    </location>
</feature>
<accession>A0A381XDR9</accession>
<feature type="non-terminal residue" evidence="12">
    <location>
        <position position="453"/>
    </location>
</feature>
<organism evidence="12">
    <name type="scientific">marine metagenome</name>
    <dbReference type="NCBI Taxonomy" id="408172"/>
    <lineage>
        <taxon>unclassified sequences</taxon>
        <taxon>metagenomes</taxon>
        <taxon>ecological metagenomes</taxon>
    </lineage>
</organism>
<keyword evidence="5" id="KW-0408">Iron</keyword>
<dbReference type="InterPro" id="IPR039426">
    <property type="entry name" value="TonB-dep_rcpt-like"/>
</dbReference>
<dbReference type="GO" id="GO:0009279">
    <property type="term" value="C:cell outer membrane"/>
    <property type="evidence" value="ECO:0007669"/>
    <property type="project" value="UniProtKB-SubCell"/>
</dbReference>
<dbReference type="AlphaFoldDB" id="A0A381XDR9"/>
<comment type="subcellular location">
    <subcellularLocation>
        <location evidence="1">Cell outer membrane</location>
        <topology evidence="1">Multi-pass membrane protein</topology>
    </subcellularLocation>
</comment>
<dbReference type="Pfam" id="PF07715">
    <property type="entry name" value="Plug"/>
    <property type="match status" value="1"/>
</dbReference>
<evidence type="ECO:0000256" key="6">
    <source>
        <dbReference type="ARBA" id="ARBA00023065"/>
    </source>
</evidence>
<keyword evidence="9" id="KW-0998">Cell outer membrane</keyword>
<dbReference type="Pfam" id="PF00593">
    <property type="entry name" value="TonB_dep_Rec_b-barrel"/>
    <property type="match status" value="1"/>
</dbReference>
<dbReference type="PANTHER" id="PTHR32552">
    <property type="entry name" value="FERRICHROME IRON RECEPTOR-RELATED"/>
    <property type="match status" value="1"/>
</dbReference>
<reference evidence="12" key="1">
    <citation type="submission" date="2018-05" db="EMBL/GenBank/DDBJ databases">
        <authorList>
            <person name="Lanie J.A."/>
            <person name="Ng W.-L."/>
            <person name="Kazmierczak K.M."/>
            <person name="Andrzejewski T.M."/>
            <person name="Davidsen T.M."/>
            <person name="Wayne K.J."/>
            <person name="Tettelin H."/>
            <person name="Glass J.I."/>
            <person name="Rusch D."/>
            <person name="Podicherti R."/>
            <person name="Tsui H.-C.T."/>
            <person name="Winkler M.E."/>
        </authorList>
    </citation>
    <scope>NUCLEOTIDE SEQUENCE</scope>
</reference>
<name>A0A381XDR9_9ZZZZ</name>
<dbReference type="SUPFAM" id="SSF56935">
    <property type="entry name" value="Porins"/>
    <property type="match status" value="1"/>
</dbReference>
<feature type="domain" description="TonB-dependent receptor-like beta-barrel" evidence="10">
    <location>
        <begin position="279"/>
        <end position="453"/>
    </location>
</feature>
<dbReference type="Gene3D" id="2.40.170.20">
    <property type="entry name" value="TonB-dependent receptor, beta-barrel domain"/>
    <property type="match status" value="1"/>
</dbReference>
<evidence type="ECO:0000256" key="1">
    <source>
        <dbReference type="ARBA" id="ARBA00004571"/>
    </source>
</evidence>
<evidence type="ECO:0008006" key="13">
    <source>
        <dbReference type="Google" id="ProtNLM"/>
    </source>
</evidence>
<dbReference type="GO" id="GO:0006826">
    <property type="term" value="P:iron ion transport"/>
    <property type="evidence" value="ECO:0007669"/>
    <property type="project" value="UniProtKB-KW"/>
</dbReference>
<evidence type="ECO:0000256" key="3">
    <source>
        <dbReference type="ARBA" id="ARBA00022496"/>
    </source>
</evidence>
<evidence type="ECO:0000256" key="5">
    <source>
        <dbReference type="ARBA" id="ARBA00023004"/>
    </source>
</evidence>
<dbReference type="PANTHER" id="PTHR32552:SF81">
    <property type="entry name" value="TONB-DEPENDENT OUTER MEMBRANE RECEPTOR"/>
    <property type="match status" value="1"/>
</dbReference>
<evidence type="ECO:0000256" key="9">
    <source>
        <dbReference type="ARBA" id="ARBA00023237"/>
    </source>
</evidence>
<keyword evidence="4" id="KW-0812">Transmembrane</keyword>
<keyword evidence="7" id="KW-0798">TonB box</keyword>
<sequence length="453" mass="50244">MSYIREARLVVCLTGALLAATPVSTPVFADTIEEIVVTARKRSENLQDVPAAVSAFTGEELVDRQIDRIEELQRLTPNLTVHEASGLNPGAVQVFIRGIGSDPGFDQGVGIYVDDVYLNRTFGAMLELYDVQRIEILKGPQGHLYGRNTLGGAIKYVTRKPDNETRGSFSFKAGTDSLTKVKGNYSTPLGEDSVYWSIAAMSEQRDGYQTNLFDGDEYGSSDKFAVRSTLVWDASENVQVTLTGDYFEDNSDPLVPTRIAVNAANVQNVFQNLLGLGNLFVPGSAYLTPGFALDVSLPTDEDHVNTAHTDNGFDLFEIESTNFAMTIDWDINDRWSLKSVTAFRDQSNTAPYDFDGSDQVFIHTVQPADTEDFSQELQLNYSGDSVNAVVGAYYLDGQRKSTSETQQTALLRLLTDHHKVFTDDKRELKSQSFYANIDWDISEKWQLSLGGRY</sequence>
<evidence type="ECO:0000313" key="12">
    <source>
        <dbReference type="EMBL" id="SVA62631.1"/>
    </source>
</evidence>
<dbReference type="InterPro" id="IPR036942">
    <property type="entry name" value="Beta-barrel_TonB_sf"/>
</dbReference>
<evidence type="ECO:0000256" key="8">
    <source>
        <dbReference type="ARBA" id="ARBA00023136"/>
    </source>
</evidence>